<dbReference type="CDD" id="cd00099">
    <property type="entry name" value="IgV"/>
    <property type="match status" value="3"/>
</dbReference>
<dbReference type="InterPro" id="IPR050589">
    <property type="entry name" value="Ikaros_C2H2-ZF"/>
</dbReference>
<dbReference type="InterPro" id="IPR013783">
    <property type="entry name" value="Ig-like_fold"/>
</dbReference>
<dbReference type="InterPro" id="IPR036179">
    <property type="entry name" value="Ig-like_dom_sf"/>
</dbReference>
<dbReference type="PANTHER" id="PTHR24404:SF114">
    <property type="entry name" value="KLUMPFUSS, ISOFORM B-RELATED"/>
    <property type="match status" value="1"/>
</dbReference>
<dbReference type="InterPro" id="IPR036236">
    <property type="entry name" value="Znf_C2H2_sf"/>
</dbReference>
<protein>
    <submittedName>
        <fullName evidence="15">Zinc finger protein interacting with ribonucleoprotein K</fullName>
    </submittedName>
</protein>
<dbReference type="AlphaFoldDB" id="A0A556VC18"/>
<sequence>MAKLVETQTDFQLDKLVFVDAGGSVNITCSYQSDLSMHFSWYKHKVGQKPKLVSSFYKYDKKANFYHEYKDNARFSMVNENSKSYLEIKELQLSDSATYYCGSAHANIVEFREGTKLVVQASQMQSVYVHQQSVLGPVHPGDSVTLNCTVITDHCAGEQHVYWFRHNTGESQPGIIYTHVDSSGFSKKKPTSNSLTQSCVYSLPKINLTPADAGTYYCAVAVCGEILFGSGTKLEITDLLSGQDNDWQVPLTTAEVGGSVKLVCPCKKTMTTIVWLRQKLGEKPYVIATSYQFQPAMFYNNFKNNSRFSATIESSSFNLSMTNLKLSDSATYYCAITFLYDITFGEGTVLIVKDQSFESSTLIQQEKVQADPGGASRTQCTIVTKHCTGNHSVYWFEQNSKKPQSGIIYTQGHSGEQCQKTFRGSSLEQTCVYSLPDNLSLSDTGTYYCAVAACGKILFGKGTKLKNKGESDSKCESAITARTTAAEEVEEGRGMGPVSDDSSAPFALDAHGSPEKDNSSPLEDTIDRLDPDQHFTAPTFICPFCGTLCPDSSFLEEHMKLIHRDESAQAAQSSSSSSGGQGSEGDVWRKAGSSDSQAREKKVEGGYECGDCGRRFNYLGNLRQHRRIHTGEKPFVCSECGERFRHAARLKSHRLSHSGAQSPFPCPQCGKGFPVLSGLKRHQRVHTGESPYACPQCGRRFKELGNLYTHMRIHSGATPYTCYQCGRSFRHLGTYKSHRCTPITQVPSAHAPAWPQEDKVQNG</sequence>
<keyword evidence="7" id="KW-0805">Transcription regulation</keyword>
<evidence type="ECO:0000256" key="6">
    <source>
        <dbReference type="ARBA" id="ARBA00022833"/>
    </source>
</evidence>
<feature type="domain" description="C2H2-type" evidence="13">
    <location>
        <begin position="720"/>
        <end position="747"/>
    </location>
</feature>
<dbReference type="InterPro" id="IPR013087">
    <property type="entry name" value="Znf_C2H2_type"/>
</dbReference>
<dbReference type="FunFam" id="3.30.160.60:FF:001498">
    <property type="entry name" value="Zinc finger protein 404"/>
    <property type="match status" value="1"/>
</dbReference>
<proteinExistence type="inferred from homology"/>
<evidence type="ECO:0000313" key="15">
    <source>
        <dbReference type="EMBL" id="TTI61491.1"/>
    </source>
</evidence>
<evidence type="ECO:0000259" key="13">
    <source>
        <dbReference type="PROSITE" id="PS50157"/>
    </source>
</evidence>
<dbReference type="SUPFAM" id="SSF57667">
    <property type="entry name" value="beta-beta-alpha zinc fingers"/>
    <property type="match status" value="3"/>
</dbReference>
<dbReference type="GO" id="GO:0003700">
    <property type="term" value="F:DNA-binding transcription factor activity"/>
    <property type="evidence" value="ECO:0007669"/>
    <property type="project" value="TreeGrafter"/>
</dbReference>
<keyword evidence="3" id="KW-0479">Metal-binding</keyword>
<evidence type="ECO:0000256" key="11">
    <source>
        <dbReference type="PROSITE-ProRule" id="PRU00042"/>
    </source>
</evidence>
<feature type="domain" description="C2H2-type" evidence="13">
    <location>
        <begin position="540"/>
        <end position="568"/>
    </location>
</feature>
<dbReference type="FunFam" id="3.30.160.60:FF:001227">
    <property type="entry name" value="Zinc finger and BTB domain containing 41"/>
    <property type="match status" value="1"/>
</dbReference>
<dbReference type="PROSITE" id="PS50835">
    <property type="entry name" value="IG_LIKE"/>
    <property type="match status" value="4"/>
</dbReference>
<feature type="domain" description="C2H2-type" evidence="13">
    <location>
        <begin position="635"/>
        <end position="662"/>
    </location>
</feature>
<comment type="similarity">
    <text evidence="2">Belongs to the krueppel C2H2-type zinc-finger protein family.</text>
</comment>
<dbReference type="FunFam" id="3.30.160.60:FF:000761">
    <property type="entry name" value="Zinc finger protein 449"/>
    <property type="match status" value="1"/>
</dbReference>
<dbReference type="EMBL" id="VCAZ01000216">
    <property type="protein sequence ID" value="TTI61491.1"/>
    <property type="molecule type" value="Genomic_DNA"/>
</dbReference>
<feature type="domain" description="C2H2-type" evidence="13">
    <location>
        <begin position="692"/>
        <end position="719"/>
    </location>
</feature>
<dbReference type="SMART" id="SM00409">
    <property type="entry name" value="IG"/>
    <property type="match status" value="4"/>
</dbReference>
<dbReference type="Pfam" id="PF07686">
    <property type="entry name" value="V-set"/>
    <property type="match status" value="4"/>
</dbReference>
<dbReference type="Gene3D" id="3.30.160.60">
    <property type="entry name" value="Classic Zinc Finger"/>
    <property type="match status" value="5"/>
</dbReference>
<feature type="domain" description="Ig-like" evidence="14">
    <location>
        <begin position="141"/>
        <end position="220"/>
    </location>
</feature>
<evidence type="ECO:0000256" key="10">
    <source>
        <dbReference type="ARBA" id="ARBA00023242"/>
    </source>
</evidence>
<feature type="region of interest" description="Disordered" evidence="12">
    <location>
        <begin position="565"/>
        <end position="600"/>
    </location>
</feature>
<organism evidence="15 16">
    <name type="scientific">Bagarius yarrelli</name>
    <name type="common">Goonch</name>
    <name type="synonym">Bagrus yarrelli</name>
    <dbReference type="NCBI Taxonomy" id="175774"/>
    <lineage>
        <taxon>Eukaryota</taxon>
        <taxon>Metazoa</taxon>
        <taxon>Chordata</taxon>
        <taxon>Craniata</taxon>
        <taxon>Vertebrata</taxon>
        <taxon>Euteleostomi</taxon>
        <taxon>Actinopterygii</taxon>
        <taxon>Neopterygii</taxon>
        <taxon>Teleostei</taxon>
        <taxon>Ostariophysi</taxon>
        <taxon>Siluriformes</taxon>
        <taxon>Sisoridae</taxon>
        <taxon>Sisorinae</taxon>
        <taxon>Bagarius</taxon>
    </lineage>
</organism>
<dbReference type="SMART" id="SM00406">
    <property type="entry name" value="IGv"/>
    <property type="match status" value="3"/>
</dbReference>
<reference evidence="15 16" key="1">
    <citation type="journal article" date="2019" name="Genome Biol. Evol.">
        <title>Whole-Genome Sequencing of the Giant Devil Catfish, Bagarius yarrelli.</title>
        <authorList>
            <person name="Jiang W."/>
            <person name="Lv Y."/>
            <person name="Cheng L."/>
            <person name="Yang K."/>
            <person name="Chao B."/>
            <person name="Wang X."/>
            <person name="Li Y."/>
            <person name="Pan X."/>
            <person name="You X."/>
            <person name="Zhang Y."/>
            <person name="Yang J."/>
            <person name="Li J."/>
            <person name="Zhang X."/>
            <person name="Liu S."/>
            <person name="Sun C."/>
            <person name="Yang J."/>
            <person name="Shi Q."/>
        </authorList>
    </citation>
    <scope>NUCLEOTIDE SEQUENCE [LARGE SCALE GENOMIC DNA]</scope>
    <source>
        <strain evidence="15">JWS20170419001</strain>
        <tissue evidence="15">Muscle</tissue>
    </source>
</reference>
<evidence type="ECO:0000256" key="8">
    <source>
        <dbReference type="ARBA" id="ARBA00023125"/>
    </source>
</evidence>
<comment type="caution">
    <text evidence="15">The sequence shown here is derived from an EMBL/GenBank/DDBJ whole genome shotgun (WGS) entry which is preliminary data.</text>
</comment>
<keyword evidence="6" id="KW-0862">Zinc</keyword>
<evidence type="ECO:0000256" key="3">
    <source>
        <dbReference type="ARBA" id="ARBA00022723"/>
    </source>
</evidence>
<dbReference type="Gene3D" id="2.60.40.10">
    <property type="entry name" value="Immunoglobulins"/>
    <property type="match status" value="4"/>
</dbReference>
<dbReference type="InterPro" id="IPR013106">
    <property type="entry name" value="Ig_V-set"/>
</dbReference>
<dbReference type="PROSITE" id="PS00028">
    <property type="entry name" value="ZINC_FINGER_C2H2_1"/>
    <property type="match status" value="5"/>
</dbReference>
<dbReference type="PROSITE" id="PS50157">
    <property type="entry name" value="ZINC_FINGER_C2H2_2"/>
    <property type="match status" value="6"/>
</dbReference>
<keyword evidence="15" id="KW-0687">Ribonucleoprotein</keyword>
<keyword evidence="4" id="KW-0677">Repeat</keyword>
<evidence type="ECO:0000256" key="4">
    <source>
        <dbReference type="ARBA" id="ARBA00022737"/>
    </source>
</evidence>
<dbReference type="Pfam" id="PF00096">
    <property type="entry name" value="zf-C2H2"/>
    <property type="match status" value="4"/>
</dbReference>
<feature type="domain" description="C2H2-type" evidence="13">
    <location>
        <begin position="664"/>
        <end position="691"/>
    </location>
</feature>
<dbReference type="SUPFAM" id="SSF48726">
    <property type="entry name" value="Immunoglobulin"/>
    <property type="match status" value="4"/>
</dbReference>
<evidence type="ECO:0000256" key="5">
    <source>
        <dbReference type="ARBA" id="ARBA00022771"/>
    </source>
</evidence>
<feature type="domain" description="C2H2-type" evidence="13">
    <location>
        <begin position="607"/>
        <end position="634"/>
    </location>
</feature>
<dbReference type="SMART" id="SM00355">
    <property type="entry name" value="ZnF_C2H2"/>
    <property type="match status" value="6"/>
</dbReference>
<feature type="compositionally biased region" description="Low complexity" evidence="12">
    <location>
        <begin position="568"/>
        <end position="578"/>
    </location>
</feature>
<dbReference type="PANTHER" id="PTHR24404">
    <property type="entry name" value="ZINC FINGER PROTEIN"/>
    <property type="match status" value="1"/>
</dbReference>
<dbReference type="GO" id="GO:0000978">
    <property type="term" value="F:RNA polymerase II cis-regulatory region sequence-specific DNA binding"/>
    <property type="evidence" value="ECO:0007669"/>
    <property type="project" value="TreeGrafter"/>
</dbReference>
<gene>
    <name evidence="15" type="ORF">Baya_15467</name>
</gene>
<evidence type="ECO:0000256" key="2">
    <source>
        <dbReference type="ARBA" id="ARBA00006991"/>
    </source>
</evidence>
<feature type="region of interest" description="Disordered" evidence="12">
    <location>
        <begin position="476"/>
        <end position="530"/>
    </location>
</feature>
<feature type="compositionally biased region" description="Low complexity" evidence="12">
    <location>
        <begin position="476"/>
        <end position="486"/>
    </location>
</feature>
<dbReference type="GO" id="GO:0008270">
    <property type="term" value="F:zinc ion binding"/>
    <property type="evidence" value="ECO:0007669"/>
    <property type="project" value="UniProtKB-KW"/>
</dbReference>
<dbReference type="InterPro" id="IPR003599">
    <property type="entry name" value="Ig_sub"/>
</dbReference>
<keyword evidence="8" id="KW-0238">DNA-binding</keyword>
<dbReference type="InterPro" id="IPR007110">
    <property type="entry name" value="Ig-like_dom"/>
</dbReference>
<keyword evidence="10" id="KW-0539">Nucleus</keyword>
<evidence type="ECO:0000313" key="16">
    <source>
        <dbReference type="Proteomes" id="UP000319801"/>
    </source>
</evidence>
<accession>A0A556VC18</accession>
<feature type="domain" description="Ig-like" evidence="14">
    <location>
        <begin position="22"/>
        <end position="107"/>
    </location>
</feature>
<comment type="subcellular location">
    <subcellularLocation>
        <location evidence="1">Nucleus</location>
    </subcellularLocation>
</comment>
<evidence type="ECO:0000256" key="9">
    <source>
        <dbReference type="ARBA" id="ARBA00023163"/>
    </source>
</evidence>
<evidence type="ECO:0000259" key="14">
    <source>
        <dbReference type="PROSITE" id="PS50835"/>
    </source>
</evidence>
<dbReference type="GO" id="GO:0006357">
    <property type="term" value="P:regulation of transcription by RNA polymerase II"/>
    <property type="evidence" value="ECO:0007669"/>
    <property type="project" value="TreeGrafter"/>
</dbReference>
<keyword evidence="9" id="KW-0804">Transcription</keyword>
<evidence type="ECO:0000256" key="1">
    <source>
        <dbReference type="ARBA" id="ARBA00004123"/>
    </source>
</evidence>
<evidence type="ECO:0000256" key="12">
    <source>
        <dbReference type="SAM" id="MobiDB-lite"/>
    </source>
</evidence>
<evidence type="ECO:0000256" key="7">
    <source>
        <dbReference type="ARBA" id="ARBA00023015"/>
    </source>
</evidence>
<dbReference type="GO" id="GO:1990904">
    <property type="term" value="C:ribonucleoprotein complex"/>
    <property type="evidence" value="ECO:0007669"/>
    <property type="project" value="UniProtKB-KW"/>
</dbReference>
<keyword evidence="5 11" id="KW-0863">Zinc-finger</keyword>
<dbReference type="Proteomes" id="UP000319801">
    <property type="component" value="Unassembled WGS sequence"/>
</dbReference>
<feature type="domain" description="Ig-like" evidence="14">
    <location>
        <begin position="358"/>
        <end position="451"/>
    </location>
</feature>
<dbReference type="GO" id="GO:0005634">
    <property type="term" value="C:nucleus"/>
    <property type="evidence" value="ECO:0007669"/>
    <property type="project" value="UniProtKB-SubCell"/>
</dbReference>
<dbReference type="OrthoDB" id="6077919at2759"/>
<keyword evidence="16" id="KW-1185">Reference proteome</keyword>
<dbReference type="FunFam" id="3.30.160.60:FF:001344">
    <property type="entry name" value="Zinc finger protein 16 like"/>
    <property type="match status" value="2"/>
</dbReference>
<feature type="domain" description="Ig-like" evidence="14">
    <location>
        <begin position="257"/>
        <end position="337"/>
    </location>
</feature>
<name>A0A556VC18_BAGYA</name>